<keyword evidence="1" id="KW-0732">Signal</keyword>
<dbReference type="EMBL" id="JAHLJV010000003">
    <property type="protein sequence ID" value="KAK1598992.1"/>
    <property type="molecule type" value="Genomic_DNA"/>
</dbReference>
<comment type="caution">
    <text evidence="2">The sequence shown here is derived from an EMBL/GenBank/DDBJ whole genome shotgun (WGS) entry which is preliminary data.</text>
</comment>
<sequence length="114" mass="11758">MQFTNILFALLPVLATAQSTASQSTAAQSTAPPTTPKNPVSNDLCPAVFRTACPQSSDGVQRCLVLNNASLCVIDCESQSACRAQCQKQGQVNGFCTTGDNPCVCSNVDGGSNA</sequence>
<keyword evidence="3" id="KW-1185">Reference proteome</keyword>
<dbReference type="GeneID" id="85446910"/>
<accession>A0AAD8QC59</accession>
<evidence type="ECO:0000256" key="1">
    <source>
        <dbReference type="SAM" id="SignalP"/>
    </source>
</evidence>
<protein>
    <submittedName>
        <fullName evidence="2">Biotrophy-associated secreted protein 3</fullName>
    </submittedName>
</protein>
<proteinExistence type="predicted"/>
<reference evidence="2" key="1">
    <citation type="submission" date="2021-06" db="EMBL/GenBank/DDBJ databases">
        <title>Comparative genomics, transcriptomics and evolutionary studies reveal genomic signatures of adaptation to plant cell wall in hemibiotrophic fungi.</title>
        <authorList>
            <consortium name="DOE Joint Genome Institute"/>
            <person name="Baroncelli R."/>
            <person name="Diaz J.F."/>
            <person name="Benocci T."/>
            <person name="Peng M."/>
            <person name="Battaglia E."/>
            <person name="Haridas S."/>
            <person name="Andreopoulos W."/>
            <person name="Labutti K."/>
            <person name="Pangilinan J."/>
            <person name="Floch G.L."/>
            <person name="Makela M.R."/>
            <person name="Henrissat B."/>
            <person name="Grigoriev I.V."/>
            <person name="Crouch J.A."/>
            <person name="De Vries R.P."/>
            <person name="Sukno S.A."/>
            <person name="Thon M.R."/>
        </authorList>
    </citation>
    <scope>NUCLEOTIDE SEQUENCE</scope>
    <source>
        <strain evidence="2">CBS 125086</strain>
    </source>
</reference>
<dbReference type="AlphaFoldDB" id="A0AAD8QC59"/>
<evidence type="ECO:0000313" key="2">
    <source>
        <dbReference type="EMBL" id="KAK1598992.1"/>
    </source>
</evidence>
<feature type="signal peptide" evidence="1">
    <location>
        <begin position="1"/>
        <end position="17"/>
    </location>
</feature>
<dbReference type="Proteomes" id="UP001230504">
    <property type="component" value="Unassembled WGS sequence"/>
</dbReference>
<evidence type="ECO:0000313" key="3">
    <source>
        <dbReference type="Proteomes" id="UP001230504"/>
    </source>
</evidence>
<feature type="chain" id="PRO_5042080485" evidence="1">
    <location>
        <begin position="18"/>
        <end position="114"/>
    </location>
</feature>
<organism evidence="2 3">
    <name type="scientific">Colletotrichum navitas</name>
    <dbReference type="NCBI Taxonomy" id="681940"/>
    <lineage>
        <taxon>Eukaryota</taxon>
        <taxon>Fungi</taxon>
        <taxon>Dikarya</taxon>
        <taxon>Ascomycota</taxon>
        <taxon>Pezizomycotina</taxon>
        <taxon>Sordariomycetes</taxon>
        <taxon>Hypocreomycetidae</taxon>
        <taxon>Glomerellales</taxon>
        <taxon>Glomerellaceae</taxon>
        <taxon>Colletotrichum</taxon>
        <taxon>Colletotrichum graminicola species complex</taxon>
    </lineage>
</organism>
<gene>
    <name evidence="2" type="ORF">LY79DRAFT_655585</name>
</gene>
<name>A0AAD8QC59_9PEZI</name>
<dbReference type="RefSeq" id="XP_060419654.1">
    <property type="nucleotide sequence ID" value="XM_060562670.1"/>
</dbReference>